<organism evidence="2 3">
    <name type="scientific">Parasphingorhabdus litoris</name>
    <dbReference type="NCBI Taxonomy" id="394733"/>
    <lineage>
        <taxon>Bacteria</taxon>
        <taxon>Pseudomonadati</taxon>
        <taxon>Pseudomonadota</taxon>
        <taxon>Alphaproteobacteria</taxon>
        <taxon>Sphingomonadales</taxon>
        <taxon>Sphingomonadaceae</taxon>
        <taxon>Parasphingorhabdus</taxon>
    </lineage>
</organism>
<evidence type="ECO:0000313" key="2">
    <source>
        <dbReference type="EMBL" id="GAA0482187.1"/>
    </source>
</evidence>
<keyword evidence="1" id="KW-0812">Transmembrane</keyword>
<evidence type="ECO:0000313" key="3">
    <source>
        <dbReference type="Proteomes" id="UP001500713"/>
    </source>
</evidence>
<sequence>MVAAVTLCTLAVAAQSIGALLLMGAGIAILQSDRLLRYSSKMAVPALILIGIGLAVYGSGIIPLRSIAKETAVGQLAMDALRATGRSSFAWRISQDQQTLPQIQEYILVGSGQWNWWLELGKRPWGLLLLLVGQFGLIGIFLALCSPIAAMLAQLRNTQFNQEIEAEHNQPKSRQSSTLAFSIIVIITLTDGLLNAFIFLPVTMFAGSLVLNQRFQVSSR</sequence>
<proteinExistence type="predicted"/>
<keyword evidence="3" id="KW-1185">Reference proteome</keyword>
<dbReference type="Proteomes" id="UP001500713">
    <property type="component" value="Unassembled WGS sequence"/>
</dbReference>
<keyword evidence="1" id="KW-1133">Transmembrane helix</keyword>
<feature type="transmembrane region" description="Helical" evidence="1">
    <location>
        <begin position="127"/>
        <end position="153"/>
    </location>
</feature>
<accession>A0ABN1ARC4</accession>
<comment type="caution">
    <text evidence="2">The sequence shown here is derived from an EMBL/GenBank/DDBJ whole genome shotgun (WGS) entry which is preliminary data.</text>
</comment>
<dbReference type="EMBL" id="BAAAEM010000003">
    <property type="protein sequence ID" value="GAA0482187.1"/>
    <property type="molecule type" value="Genomic_DNA"/>
</dbReference>
<feature type="transmembrane region" description="Helical" evidence="1">
    <location>
        <begin position="179"/>
        <end position="211"/>
    </location>
</feature>
<name>A0ABN1ARC4_9SPHN</name>
<reference evidence="2 3" key="1">
    <citation type="journal article" date="2019" name="Int. J. Syst. Evol. Microbiol.">
        <title>The Global Catalogue of Microorganisms (GCM) 10K type strain sequencing project: providing services to taxonomists for standard genome sequencing and annotation.</title>
        <authorList>
            <consortium name="The Broad Institute Genomics Platform"/>
            <consortium name="The Broad Institute Genome Sequencing Center for Infectious Disease"/>
            <person name="Wu L."/>
            <person name="Ma J."/>
        </authorList>
    </citation>
    <scope>NUCLEOTIDE SEQUENCE [LARGE SCALE GENOMIC DNA]</scope>
    <source>
        <strain evidence="2 3">JCM 14162</strain>
    </source>
</reference>
<protein>
    <submittedName>
        <fullName evidence="2">Uncharacterized protein</fullName>
    </submittedName>
</protein>
<gene>
    <name evidence="2" type="ORF">GCM10009096_25640</name>
</gene>
<feature type="transmembrane region" description="Helical" evidence="1">
    <location>
        <begin position="42"/>
        <end position="62"/>
    </location>
</feature>
<keyword evidence="1" id="KW-0472">Membrane</keyword>
<evidence type="ECO:0000256" key="1">
    <source>
        <dbReference type="SAM" id="Phobius"/>
    </source>
</evidence>